<dbReference type="InParanoid" id="M1A412"/>
<dbReference type="Proteomes" id="UP000011115">
    <property type="component" value="Unassembled WGS sequence"/>
</dbReference>
<evidence type="ECO:0000313" key="2">
    <source>
        <dbReference type="Proteomes" id="UP000011115"/>
    </source>
</evidence>
<dbReference type="PaxDb" id="4113-PGSC0003DMT400014338"/>
<name>M1A412_SOLTU</name>
<reference evidence="1" key="2">
    <citation type="submission" date="2015-06" db="UniProtKB">
        <authorList>
            <consortium name="EnsemblPlants"/>
        </authorList>
    </citation>
    <scope>IDENTIFICATION</scope>
    <source>
        <strain evidence="1">DM1-3 516 R44</strain>
    </source>
</reference>
<proteinExistence type="predicted"/>
<dbReference type="Gramene" id="PGSC0003DMT400014338">
    <property type="protein sequence ID" value="PGSC0003DMT400014338"/>
    <property type="gene ID" value="PGSC0003DMG401005624"/>
</dbReference>
<reference evidence="2" key="1">
    <citation type="journal article" date="2011" name="Nature">
        <title>Genome sequence and analysis of the tuber crop potato.</title>
        <authorList>
            <consortium name="The Potato Genome Sequencing Consortium"/>
        </authorList>
    </citation>
    <scope>NUCLEOTIDE SEQUENCE [LARGE SCALE GENOMIC DNA]</scope>
    <source>
        <strain evidence="2">cv. DM1-3 516 R44</strain>
    </source>
</reference>
<dbReference type="HOGENOM" id="CLU_2817433_0_0_1"/>
<sequence>MKHPHREEYNPAYPSQSLGETPLNLNMVKRNLKVTILVAPLSIKQIFLSLMEGYKHASFIFVPYSVV</sequence>
<protein>
    <submittedName>
        <fullName evidence="1">Uncharacterized protein</fullName>
    </submittedName>
</protein>
<evidence type="ECO:0000313" key="1">
    <source>
        <dbReference type="EnsemblPlants" id="PGSC0003DMT400014338"/>
    </source>
</evidence>
<dbReference type="AlphaFoldDB" id="M1A412"/>
<dbReference type="EnsemblPlants" id="PGSC0003DMT400014338">
    <property type="protein sequence ID" value="PGSC0003DMT400014338"/>
    <property type="gene ID" value="PGSC0003DMG401005624"/>
</dbReference>
<keyword evidence="2" id="KW-1185">Reference proteome</keyword>
<organism evidence="1 2">
    <name type="scientific">Solanum tuberosum</name>
    <name type="common">Potato</name>
    <dbReference type="NCBI Taxonomy" id="4113"/>
    <lineage>
        <taxon>Eukaryota</taxon>
        <taxon>Viridiplantae</taxon>
        <taxon>Streptophyta</taxon>
        <taxon>Embryophyta</taxon>
        <taxon>Tracheophyta</taxon>
        <taxon>Spermatophyta</taxon>
        <taxon>Magnoliopsida</taxon>
        <taxon>eudicotyledons</taxon>
        <taxon>Gunneridae</taxon>
        <taxon>Pentapetalae</taxon>
        <taxon>asterids</taxon>
        <taxon>lamiids</taxon>
        <taxon>Solanales</taxon>
        <taxon>Solanaceae</taxon>
        <taxon>Solanoideae</taxon>
        <taxon>Solaneae</taxon>
        <taxon>Solanum</taxon>
    </lineage>
</organism>
<accession>M1A412</accession>